<organism evidence="2">
    <name type="scientific">Sesamum radiatum</name>
    <name type="common">Black benniseed</name>
    <dbReference type="NCBI Taxonomy" id="300843"/>
    <lineage>
        <taxon>Eukaryota</taxon>
        <taxon>Viridiplantae</taxon>
        <taxon>Streptophyta</taxon>
        <taxon>Embryophyta</taxon>
        <taxon>Tracheophyta</taxon>
        <taxon>Spermatophyta</taxon>
        <taxon>Magnoliopsida</taxon>
        <taxon>eudicotyledons</taxon>
        <taxon>Gunneridae</taxon>
        <taxon>Pentapetalae</taxon>
        <taxon>asterids</taxon>
        <taxon>lamiids</taxon>
        <taxon>Lamiales</taxon>
        <taxon>Pedaliaceae</taxon>
        <taxon>Sesamum</taxon>
    </lineage>
</organism>
<protein>
    <submittedName>
        <fullName evidence="2">Uncharacterized protein</fullName>
    </submittedName>
</protein>
<feature type="compositionally biased region" description="Polar residues" evidence="1">
    <location>
        <begin position="328"/>
        <end position="363"/>
    </location>
</feature>
<sequence length="1254" mass="138098">MFKQLQELQRRQQLQDLGDTRNQNYVNQLSSLRQASGGQFPPAINGTPVQDPSQMFMVGNMQMMQHDAPNGLVLSQSHNPVQPQFDISLYGTHAPNTEKNLNQYSQFQGPSNLSVDLLTKNNNSPLGMAAMQPFMSQQCNFSSNQIGIPGDSLQSNQEKNLFGQVPIGGFNNGVLSGSYNPEGIKMQRDESLLESEGRHEDTGWNGLSPGKTSNLSLSQNTASLDPLEQKILYNTDDNSWESSFSRNSKMSTGGFESTVEHTSHMDALPSIQSGSWSALMQSAVAETSSSDTGIQEEWSGLSFQNPEPLNDNQPPNFIDSEKLQNNWVDRNPQNATSPSSKPDHFIQTNNMNCSFPSFQQSGHQYLKQKGEYHSESSHATTQHSPGNTSQLTDYNSQQRSSTGGFNSYAGHEFGGTFWLQGNTSHHVPGGSQKPYDQVNQLNVRRFSAEPENMAPGKNVEAVSTLLGASSDRHGESTIAPSESMLELLNKDDDQTHAMQLNSRVSIPRDLPLTETTVASFAKPCNPSPSSPDFGFRLGPVDPGTPKSYSFFPPLSTGNSRATATSSHNLNDYIKNQQPPPTAPSHMATEFPAYGASSSQENPELKITHSNGPEFPLLEHEPVTQPSLTSDMLQHAGFPVGLPTPWPDMATQQHAASTKSYKFSSNLFRSPDSASSSLGAGPRAANEQSNENCFQHEFNVQELGTHSGKSEYSEQQLDRGSTEMHDSILVSRSTHKQEYTRKHHLEADAVGPGSLMSNTHLQPSNQAEGRDKEISTFPARDIGAFRNSWSQNYSLLQQLHSARNAETDGAKSFPPKYDNYQPLIANARELLISGKAGVQDRAKGDLNAVSQLGAFQSGGNNRWNFSQEAQGDQSGKTLTTAYNQNLQQIDTFCQNDMQSRPIGSNISSNMTYQSQVSLQMAPSWFKHYGTLKNGQMLSMYDPKLAVSAAKPFPEMTRNLQESSLLMQVNLASASQGSDLGPTAGTSVACKQMNSTCMLPSDVTSQNLAVSIPKKRKLLAFDMVPWHKELNQRPPRLQDISTSELVWAQASNRRPQEVKDEAEFFEEFFPAVRAKRRLICTTQLMQQVFQPGPAVILWSDASSNCDYLAYSAARLALGDACSLTGQLPSHTNDISPDELKTSKRIHTCEFSKVVECFINRVKKLEGDLSRLDKSLSVVDVKVEAQDLEKFSIINRFAKYHIRAQPSTVDPASSSNTSILHKAIPQKYVSAFPMPKIVPEGTDLCFFVIMDKSKPFL</sequence>
<feature type="compositionally biased region" description="Polar residues" evidence="1">
    <location>
        <begin position="754"/>
        <end position="766"/>
    </location>
</feature>
<reference evidence="2" key="1">
    <citation type="submission" date="2020-06" db="EMBL/GenBank/DDBJ databases">
        <authorList>
            <person name="Li T."/>
            <person name="Hu X."/>
            <person name="Zhang T."/>
            <person name="Song X."/>
            <person name="Zhang H."/>
            <person name="Dai N."/>
            <person name="Sheng W."/>
            <person name="Hou X."/>
            <person name="Wei L."/>
        </authorList>
    </citation>
    <scope>NUCLEOTIDE SEQUENCE</scope>
    <source>
        <strain evidence="2">G02</strain>
        <tissue evidence="2">Leaf</tissue>
    </source>
</reference>
<feature type="compositionally biased region" description="Polar residues" evidence="1">
    <location>
        <begin position="377"/>
        <end position="405"/>
    </location>
</feature>
<feature type="region of interest" description="Disordered" evidence="1">
    <location>
        <begin position="238"/>
        <end position="257"/>
    </location>
</feature>
<accession>A0AAW2VSH3</accession>
<name>A0AAW2VSH3_SESRA</name>
<dbReference type="PANTHER" id="PTHR31267:SF2">
    <property type="entry name" value="EXPRESSED PROTEIN"/>
    <property type="match status" value="1"/>
</dbReference>
<feature type="region of interest" description="Disordered" evidence="1">
    <location>
        <begin position="748"/>
        <end position="772"/>
    </location>
</feature>
<gene>
    <name evidence="2" type="ORF">Sradi_0799500</name>
</gene>
<dbReference type="EMBL" id="JACGWJ010000003">
    <property type="protein sequence ID" value="KAL0431735.1"/>
    <property type="molecule type" value="Genomic_DNA"/>
</dbReference>
<dbReference type="AlphaFoldDB" id="A0AAW2VSH3"/>
<feature type="compositionally biased region" description="Polar residues" evidence="1">
    <location>
        <begin position="238"/>
        <end position="255"/>
    </location>
</feature>
<evidence type="ECO:0000313" key="2">
    <source>
        <dbReference type="EMBL" id="KAL0431735.1"/>
    </source>
</evidence>
<feature type="region of interest" description="Disordered" evidence="1">
    <location>
        <begin position="191"/>
        <end position="218"/>
    </location>
</feature>
<proteinExistence type="predicted"/>
<feature type="compositionally biased region" description="Basic and acidic residues" evidence="1">
    <location>
        <begin position="191"/>
        <end position="202"/>
    </location>
</feature>
<comment type="caution">
    <text evidence="2">The sequence shown here is derived from an EMBL/GenBank/DDBJ whole genome shotgun (WGS) entry which is preliminary data.</text>
</comment>
<feature type="region of interest" description="Disordered" evidence="1">
    <location>
        <begin position="328"/>
        <end position="407"/>
    </location>
</feature>
<reference evidence="2" key="2">
    <citation type="journal article" date="2024" name="Plant">
        <title>Genomic evolution and insights into agronomic trait innovations of Sesamum species.</title>
        <authorList>
            <person name="Miao H."/>
            <person name="Wang L."/>
            <person name="Qu L."/>
            <person name="Liu H."/>
            <person name="Sun Y."/>
            <person name="Le M."/>
            <person name="Wang Q."/>
            <person name="Wei S."/>
            <person name="Zheng Y."/>
            <person name="Lin W."/>
            <person name="Duan Y."/>
            <person name="Cao H."/>
            <person name="Xiong S."/>
            <person name="Wang X."/>
            <person name="Wei L."/>
            <person name="Li C."/>
            <person name="Ma Q."/>
            <person name="Ju M."/>
            <person name="Zhao R."/>
            <person name="Li G."/>
            <person name="Mu C."/>
            <person name="Tian Q."/>
            <person name="Mei H."/>
            <person name="Zhang T."/>
            <person name="Gao T."/>
            <person name="Zhang H."/>
        </authorList>
    </citation>
    <scope>NUCLEOTIDE SEQUENCE</scope>
    <source>
        <strain evidence="2">G02</strain>
    </source>
</reference>
<dbReference type="PANTHER" id="PTHR31267">
    <property type="entry name" value="DENTIN SIALOPHOSPHOPROTEIN-LIKE PROTEIN"/>
    <property type="match status" value="1"/>
</dbReference>
<evidence type="ECO:0000256" key="1">
    <source>
        <dbReference type="SAM" id="MobiDB-lite"/>
    </source>
</evidence>